<feature type="transmembrane region" description="Helical" evidence="1">
    <location>
        <begin position="96"/>
        <end position="115"/>
    </location>
</feature>
<feature type="transmembrane region" description="Helical" evidence="1">
    <location>
        <begin position="27"/>
        <end position="45"/>
    </location>
</feature>
<protein>
    <recommendedName>
        <fullName evidence="4">F-box domain-containing protein</fullName>
    </recommendedName>
</protein>
<keyword evidence="1" id="KW-0472">Membrane</keyword>
<sequence>MALTGIGDARRHKYTPLASPSQQIMSILSNSVFSISALAYMSAVLNHQAAFREPYIVLVGNWLELFVVASTVLLLLFCPILGLLSKRYTGLGFSRVHALAQFLAYLAFGISTYLFTYKARIMLRPGAVNVTLIINLNDWGFVAGSAARCVVTLFKAMETLIGMTSGIVTFVAIGALFVVTRRASKRISELAKVEATFWDARASRMGHLAHNPSGHPWLSDMPPEILEEICKRLGLYNLLFVCLVDKHLNASATRWLYRHVLLRKMSQSVKFFRTIVHSDAAAAAVRTLFIDPSRITSDASCWLPAYHKLMAAAMRRMRGVEILPLQHSRYLPLLLANAHFPALQQCDIHLTSATPVFLSRQPTLRSVYIRTRLPIDVDYAFYHDEFRHIASSFSNVEILTCPSYIAGAILPQPSVRSITIMWNSETIAWDAAEVYGRLCMLEPTLYVLRSITTMRELPAHLRAMKSYPLTTTKIDFRVTDIPPRPDADVYLQFADVLSKIPTLKVFYLTGTRVLPVFLDLNALDEEQDVVHTFCSRCPSLVQVILGSGTNWVVASRGTVLPSLPRRSDATMPDSRLTARWIERSVHSGRIGWDCVPQVMELPYVDRLALIVPMISWAFRERQ</sequence>
<evidence type="ECO:0000313" key="3">
    <source>
        <dbReference type="Proteomes" id="UP000320762"/>
    </source>
</evidence>
<dbReference type="SUPFAM" id="SSF81383">
    <property type="entry name" value="F-box domain"/>
    <property type="match status" value="1"/>
</dbReference>
<keyword evidence="3" id="KW-1185">Reference proteome</keyword>
<feature type="transmembrane region" description="Helical" evidence="1">
    <location>
        <begin position="65"/>
        <end position="84"/>
    </location>
</feature>
<gene>
    <name evidence="2" type="ORF">BD626DRAFT_478073</name>
</gene>
<proteinExistence type="predicted"/>
<evidence type="ECO:0008006" key="4">
    <source>
        <dbReference type="Google" id="ProtNLM"/>
    </source>
</evidence>
<comment type="caution">
    <text evidence="2">The sequence shown here is derived from an EMBL/GenBank/DDBJ whole genome shotgun (WGS) entry which is preliminary data.</text>
</comment>
<organism evidence="2 3">
    <name type="scientific">Schizophyllum amplum</name>
    <dbReference type="NCBI Taxonomy" id="97359"/>
    <lineage>
        <taxon>Eukaryota</taxon>
        <taxon>Fungi</taxon>
        <taxon>Dikarya</taxon>
        <taxon>Basidiomycota</taxon>
        <taxon>Agaricomycotina</taxon>
        <taxon>Agaricomycetes</taxon>
        <taxon>Agaricomycetidae</taxon>
        <taxon>Agaricales</taxon>
        <taxon>Schizophyllaceae</taxon>
        <taxon>Schizophyllum</taxon>
    </lineage>
</organism>
<accession>A0A550D0Q9</accession>
<dbReference type="AlphaFoldDB" id="A0A550D0Q9"/>
<name>A0A550D0Q9_9AGAR</name>
<evidence type="ECO:0000256" key="1">
    <source>
        <dbReference type="SAM" id="Phobius"/>
    </source>
</evidence>
<dbReference type="InterPro" id="IPR036047">
    <property type="entry name" value="F-box-like_dom_sf"/>
</dbReference>
<evidence type="ECO:0000313" key="2">
    <source>
        <dbReference type="EMBL" id="TRM70630.1"/>
    </source>
</evidence>
<reference evidence="2 3" key="1">
    <citation type="journal article" date="2019" name="New Phytol.">
        <title>Comparative genomics reveals unique wood-decay strategies and fruiting body development in the Schizophyllaceae.</title>
        <authorList>
            <person name="Almasi E."/>
            <person name="Sahu N."/>
            <person name="Krizsan K."/>
            <person name="Balint B."/>
            <person name="Kovacs G.M."/>
            <person name="Kiss B."/>
            <person name="Cseklye J."/>
            <person name="Drula E."/>
            <person name="Henrissat B."/>
            <person name="Nagy I."/>
            <person name="Chovatia M."/>
            <person name="Adam C."/>
            <person name="LaButti K."/>
            <person name="Lipzen A."/>
            <person name="Riley R."/>
            <person name="Grigoriev I.V."/>
            <person name="Nagy L.G."/>
        </authorList>
    </citation>
    <scope>NUCLEOTIDE SEQUENCE [LARGE SCALE GENOMIC DNA]</scope>
    <source>
        <strain evidence="2 3">NL-1724</strain>
    </source>
</reference>
<dbReference type="OrthoDB" id="2852960at2759"/>
<feature type="transmembrane region" description="Helical" evidence="1">
    <location>
        <begin position="160"/>
        <end position="179"/>
    </location>
</feature>
<dbReference type="Proteomes" id="UP000320762">
    <property type="component" value="Unassembled WGS sequence"/>
</dbReference>
<dbReference type="EMBL" id="VDMD01000001">
    <property type="protein sequence ID" value="TRM70630.1"/>
    <property type="molecule type" value="Genomic_DNA"/>
</dbReference>
<keyword evidence="1" id="KW-0812">Transmembrane</keyword>
<keyword evidence="1" id="KW-1133">Transmembrane helix</keyword>